<dbReference type="EMBL" id="PFWY01000062">
    <property type="protein sequence ID" value="PJA40920.1"/>
    <property type="molecule type" value="Genomic_DNA"/>
</dbReference>
<keyword evidence="5" id="KW-0548">Nucleotidyltransferase</keyword>
<dbReference type="Pfam" id="PF02768">
    <property type="entry name" value="DNA_pol3_beta_3"/>
    <property type="match status" value="1"/>
</dbReference>
<organism evidence="11 12">
    <name type="scientific">candidate division WWE3 bacterium CG_4_9_14_3_um_filter_34_6</name>
    <dbReference type="NCBI Taxonomy" id="1975079"/>
    <lineage>
        <taxon>Bacteria</taxon>
        <taxon>Katanobacteria</taxon>
    </lineage>
</organism>
<keyword evidence="3" id="KW-0963">Cytoplasm</keyword>
<dbReference type="PANTHER" id="PTHR30478:SF0">
    <property type="entry name" value="BETA SLIDING CLAMP"/>
    <property type="match status" value="1"/>
</dbReference>
<keyword evidence="7" id="KW-0239">DNA-directed DNA polymerase</keyword>
<dbReference type="InterPro" id="IPR022635">
    <property type="entry name" value="DNA_polIII_beta_C"/>
</dbReference>
<feature type="non-terminal residue" evidence="11">
    <location>
        <position position="1"/>
    </location>
</feature>
<dbReference type="PANTHER" id="PTHR30478">
    <property type="entry name" value="DNA POLYMERASE III SUBUNIT BETA"/>
    <property type="match status" value="1"/>
</dbReference>
<keyword evidence="4" id="KW-0808">Transferase</keyword>
<evidence type="ECO:0000256" key="5">
    <source>
        <dbReference type="ARBA" id="ARBA00022695"/>
    </source>
</evidence>
<dbReference type="GO" id="GO:0009360">
    <property type="term" value="C:DNA polymerase III complex"/>
    <property type="evidence" value="ECO:0007669"/>
    <property type="project" value="InterPro"/>
</dbReference>
<keyword evidence="6" id="KW-0235">DNA replication</keyword>
<dbReference type="GO" id="GO:0005737">
    <property type="term" value="C:cytoplasm"/>
    <property type="evidence" value="ECO:0007669"/>
    <property type="project" value="UniProtKB-SubCell"/>
</dbReference>
<gene>
    <name evidence="11" type="primary">dnaN</name>
    <name evidence="11" type="ORF">CO178_01355</name>
</gene>
<protein>
    <submittedName>
        <fullName evidence="11">DNA polymerase III subunit beta</fullName>
    </submittedName>
</protein>
<comment type="similarity">
    <text evidence="2">Belongs to the beta sliding clamp family.</text>
</comment>
<feature type="domain" description="DNA polymerase III beta sliding clamp C-terminal" evidence="10">
    <location>
        <begin position="109"/>
        <end position="227"/>
    </location>
</feature>
<dbReference type="InterPro" id="IPR001001">
    <property type="entry name" value="DNA_polIII_beta"/>
</dbReference>
<dbReference type="GO" id="GO:0006271">
    <property type="term" value="P:DNA strand elongation involved in DNA replication"/>
    <property type="evidence" value="ECO:0007669"/>
    <property type="project" value="TreeGrafter"/>
</dbReference>
<evidence type="ECO:0000256" key="1">
    <source>
        <dbReference type="ARBA" id="ARBA00004496"/>
    </source>
</evidence>
<dbReference type="AlphaFoldDB" id="A0A2M7X453"/>
<evidence type="ECO:0000256" key="8">
    <source>
        <dbReference type="ARBA" id="ARBA00023125"/>
    </source>
</evidence>
<comment type="subcellular location">
    <subcellularLocation>
        <location evidence="1">Cytoplasm</location>
    </subcellularLocation>
</comment>
<dbReference type="Proteomes" id="UP000230683">
    <property type="component" value="Unassembled WGS sequence"/>
</dbReference>
<dbReference type="SUPFAM" id="SSF55979">
    <property type="entry name" value="DNA clamp"/>
    <property type="match status" value="2"/>
</dbReference>
<dbReference type="Pfam" id="PF02767">
    <property type="entry name" value="DNA_pol3_beta_2"/>
    <property type="match status" value="1"/>
</dbReference>
<dbReference type="InterPro" id="IPR046938">
    <property type="entry name" value="DNA_clamp_sf"/>
</dbReference>
<evidence type="ECO:0000256" key="6">
    <source>
        <dbReference type="ARBA" id="ARBA00022705"/>
    </source>
</evidence>
<dbReference type="InterPro" id="IPR022637">
    <property type="entry name" value="DNA_polIII_beta_cen"/>
</dbReference>
<reference evidence="12" key="1">
    <citation type="submission" date="2017-09" db="EMBL/GenBank/DDBJ databases">
        <title>Depth-based differentiation of microbial function through sediment-hosted aquifers and enrichment of novel symbionts in the deep terrestrial subsurface.</title>
        <authorList>
            <person name="Probst A.J."/>
            <person name="Ladd B."/>
            <person name="Jarett J.K."/>
            <person name="Geller-Mcgrath D.E."/>
            <person name="Sieber C.M.K."/>
            <person name="Emerson J.B."/>
            <person name="Anantharaman K."/>
            <person name="Thomas B.C."/>
            <person name="Malmstrom R."/>
            <person name="Stieglmeier M."/>
            <person name="Klingl A."/>
            <person name="Woyke T."/>
            <person name="Ryan C.M."/>
            <person name="Banfield J.F."/>
        </authorList>
    </citation>
    <scope>NUCLEOTIDE SEQUENCE [LARGE SCALE GENOMIC DNA]</scope>
</reference>
<name>A0A2M7X453_UNCKA</name>
<proteinExistence type="inferred from homology"/>
<keyword evidence="8" id="KW-0238">DNA-binding</keyword>
<evidence type="ECO:0000256" key="4">
    <source>
        <dbReference type="ARBA" id="ARBA00022679"/>
    </source>
</evidence>
<sequence>IQKVQFVVAVDEGRPVLTGIYFKTEKDKLIIAGTDGYRMAEQIIKIEKTDDVVCIIPAKSFAEILKLFSAKSDQIKFVINNERNFAKLETEDMQAQFRMIDGEYPDYKAILPDDFSTEVRISSSEFSNGIKLSSIFSRDIGNMIKIVIKDKSIKSLSQPSEAGSNVTEMLGEVDGEDISIAFNAKYLLDFVNNVQTDEVVFKAEGPLKPVLFSRSGGKDYFYLVMPMKATW</sequence>
<accession>A0A2M7X453</accession>
<evidence type="ECO:0000256" key="7">
    <source>
        <dbReference type="ARBA" id="ARBA00022932"/>
    </source>
</evidence>
<evidence type="ECO:0000259" key="10">
    <source>
        <dbReference type="Pfam" id="PF02768"/>
    </source>
</evidence>
<dbReference type="NCBIfam" id="TIGR00663">
    <property type="entry name" value="dnan"/>
    <property type="match status" value="1"/>
</dbReference>
<dbReference type="CDD" id="cd00140">
    <property type="entry name" value="beta_clamp"/>
    <property type="match status" value="1"/>
</dbReference>
<evidence type="ECO:0000256" key="2">
    <source>
        <dbReference type="ARBA" id="ARBA00010752"/>
    </source>
</evidence>
<evidence type="ECO:0000313" key="12">
    <source>
        <dbReference type="Proteomes" id="UP000230683"/>
    </source>
</evidence>
<dbReference type="GO" id="GO:0008408">
    <property type="term" value="F:3'-5' exonuclease activity"/>
    <property type="evidence" value="ECO:0007669"/>
    <property type="project" value="InterPro"/>
</dbReference>
<feature type="domain" description="DNA polymerase III beta sliding clamp central" evidence="9">
    <location>
        <begin position="1"/>
        <end position="106"/>
    </location>
</feature>
<dbReference type="Gene3D" id="3.10.150.10">
    <property type="entry name" value="DNA Polymerase III, subunit A, domain 2"/>
    <property type="match status" value="2"/>
</dbReference>
<dbReference type="GO" id="GO:0003887">
    <property type="term" value="F:DNA-directed DNA polymerase activity"/>
    <property type="evidence" value="ECO:0007669"/>
    <property type="project" value="UniProtKB-KW"/>
</dbReference>
<comment type="caution">
    <text evidence="11">The sequence shown here is derived from an EMBL/GenBank/DDBJ whole genome shotgun (WGS) entry which is preliminary data.</text>
</comment>
<evidence type="ECO:0000313" key="11">
    <source>
        <dbReference type="EMBL" id="PJA40920.1"/>
    </source>
</evidence>
<dbReference type="SMART" id="SM00480">
    <property type="entry name" value="POL3Bc"/>
    <property type="match status" value="1"/>
</dbReference>
<evidence type="ECO:0000256" key="3">
    <source>
        <dbReference type="ARBA" id="ARBA00022490"/>
    </source>
</evidence>
<dbReference type="GO" id="GO:0003677">
    <property type="term" value="F:DNA binding"/>
    <property type="evidence" value="ECO:0007669"/>
    <property type="project" value="UniProtKB-KW"/>
</dbReference>
<evidence type="ECO:0000259" key="9">
    <source>
        <dbReference type="Pfam" id="PF02767"/>
    </source>
</evidence>